<organism evidence="1 2">
    <name type="scientific">Mixta intestinalis</name>
    <dbReference type="NCBI Taxonomy" id="1615494"/>
    <lineage>
        <taxon>Bacteria</taxon>
        <taxon>Pseudomonadati</taxon>
        <taxon>Pseudomonadota</taxon>
        <taxon>Gammaproteobacteria</taxon>
        <taxon>Enterobacterales</taxon>
        <taxon>Erwiniaceae</taxon>
        <taxon>Mixta</taxon>
    </lineage>
</organism>
<evidence type="ECO:0000313" key="1">
    <source>
        <dbReference type="EMBL" id="QHM70653.1"/>
    </source>
</evidence>
<name>A0A6P1PWB1_9GAMM</name>
<reference evidence="1 2" key="1">
    <citation type="submission" date="2018-03" db="EMBL/GenBank/DDBJ databases">
        <title>Pantoea intestinalis SRCM103226 isolated form the mealworm.</title>
        <authorList>
            <person name="Jeong D.-Y."/>
            <person name="Kim J.W."/>
        </authorList>
    </citation>
    <scope>NUCLEOTIDE SEQUENCE [LARGE SCALE GENOMIC DNA]</scope>
    <source>
        <strain evidence="1 2">SRCM103226</strain>
    </source>
</reference>
<dbReference type="EMBL" id="CP028271">
    <property type="protein sequence ID" value="QHM70653.1"/>
    <property type="molecule type" value="Genomic_DNA"/>
</dbReference>
<proteinExistence type="predicted"/>
<dbReference type="AlphaFoldDB" id="A0A6P1PWB1"/>
<dbReference type="KEGG" id="mint:C7M51_00931"/>
<accession>A0A6P1PWB1</accession>
<gene>
    <name evidence="1" type="ORF">C7M51_00931</name>
</gene>
<protein>
    <submittedName>
        <fullName evidence="1">Uncharacterized protein</fullName>
    </submittedName>
</protein>
<dbReference type="Proteomes" id="UP000464053">
    <property type="component" value="Chromosome"/>
</dbReference>
<keyword evidence="2" id="KW-1185">Reference proteome</keyword>
<sequence length="63" mass="6676">MRGKKQSSQDDKGAACFMEPLPASVNAKDASEFFSRCPLAENSADDAVFLAPAPNCTILALDI</sequence>
<evidence type="ECO:0000313" key="2">
    <source>
        <dbReference type="Proteomes" id="UP000464053"/>
    </source>
</evidence>
<dbReference type="RefSeq" id="WP_160620715.1">
    <property type="nucleotide sequence ID" value="NZ_CP028271.1"/>
</dbReference>